<sequence>MCHLKQERRNRGSVPECFKTNKKISACAACDYKNEGRVASESPVSNVTSSVKPAASHDKCACCGHVMYKSGETQATSNAFGERAFKAGTTPSTISFGFGGSNTSSSGKTFKFGFGASDVTESAATNTDSSAIKTTTIAPVIPKSVLSSEPGKDTLANTPPLCKSTTESTNPHASTFTIGSGTGLFGSQPKPPLFDSVSSTAFKPSSFTGSFMPTLSTSAPTNTSTTLAAGKSSQGVSISAPAPLVFGSGSTSLLGQAGLPNAKDAENNPNRATPFGSTLSFGALPSSSAEVLPSTTTTSGSNAEPTGIVPSATSNIFGTAGAAKPVFSPFGITPESSKPFMNTVTSTGNQEVSTSSQVQAPLFGISSTTFANKPLFGASTSSASSNSNGGPGFIFGSTNTFGGFGNATSSTTVSSSLPTISSNAPIFGSATSVPEAQKPFQFNTTLPESIFQFGKEPLSGSTPFQFGSMATSSVPSFQTSGIAAPAAPSSNFTFTSTNNRRIASARRRLPPRK</sequence>
<feature type="region of interest" description="Disordered" evidence="1">
    <location>
        <begin position="148"/>
        <end position="172"/>
    </location>
</feature>
<dbReference type="AlphaFoldDB" id="A0AAD5WHG4"/>
<organism evidence="2 3">
    <name type="scientific">Parelaphostrongylus tenuis</name>
    <name type="common">Meningeal worm</name>
    <dbReference type="NCBI Taxonomy" id="148309"/>
    <lineage>
        <taxon>Eukaryota</taxon>
        <taxon>Metazoa</taxon>
        <taxon>Ecdysozoa</taxon>
        <taxon>Nematoda</taxon>
        <taxon>Chromadorea</taxon>
        <taxon>Rhabditida</taxon>
        <taxon>Rhabditina</taxon>
        <taxon>Rhabditomorpha</taxon>
        <taxon>Strongyloidea</taxon>
        <taxon>Metastrongylidae</taxon>
        <taxon>Parelaphostrongylus</taxon>
    </lineage>
</organism>
<protein>
    <recommendedName>
        <fullName evidence="4">Nuclear pore complex protein</fullName>
    </recommendedName>
</protein>
<gene>
    <name evidence="2" type="ORF">KIN20_031227</name>
</gene>
<feature type="compositionally biased region" description="Polar residues" evidence="1">
    <location>
        <begin position="163"/>
        <end position="172"/>
    </location>
</feature>
<evidence type="ECO:0008006" key="4">
    <source>
        <dbReference type="Google" id="ProtNLM"/>
    </source>
</evidence>
<proteinExistence type="predicted"/>
<feature type="region of interest" description="Disordered" evidence="1">
    <location>
        <begin position="257"/>
        <end position="307"/>
    </location>
</feature>
<name>A0AAD5WHG4_PARTN</name>
<evidence type="ECO:0000256" key="1">
    <source>
        <dbReference type="SAM" id="MobiDB-lite"/>
    </source>
</evidence>
<feature type="compositionally biased region" description="Polar residues" evidence="1">
    <location>
        <begin position="267"/>
        <end position="304"/>
    </location>
</feature>
<dbReference type="EMBL" id="JAHQIW010006655">
    <property type="protein sequence ID" value="KAJ1369698.1"/>
    <property type="molecule type" value="Genomic_DNA"/>
</dbReference>
<reference evidence="2" key="1">
    <citation type="submission" date="2021-06" db="EMBL/GenBank/DDBJ databases">
        <title>Parelaphostrongylus tenuis whole genome reference sequence.</title>
        <authorList>
            <person name="Garwood T.J."/>
            <person name="Larsen P.A."/>
            <person name="Fountain-Jones N.M."/>
            <person name="Garbe J.R."/>
            <person name="Macchietto M.G."/>
            <person name="Kania S.A."/>
            <person name="Gerhold R.W."/>
            <person name="Richards J.E."/>
            <person name="Wolf T.M."/>
        </authorList>
    </citation>
    <scope>NUCLEOTIDE SEQUENCE</scope>
    <source>
        <strain evidence="2">MNPRO001-30</strain>
        <tissue evidence="2">Meninges</tissue>
    </source>
</reference>
<dbReference type="Proteomes" id="UP001196413">
    <property type="component" value="Unassembled WGS sequence"/>
</dbReference>
<evidence type="ECO:0000313" key="2">
    <source>
        <dbReference type="EMBL" id="KAJ1369698.1"/>
    </source>
</evidence>
<accession>A0AAD5WHG4</accession>
<comment type="caution">
    <text evidence="2">The sequence shown here is derived from an EMBL/GenBank/DDBJ whole genome shotgun (WGS) entry which is preliminary data.</text>
</comment>
<keyword evidence="3" id="KW-1185">Reference proteome</keyword>
<evidence type="ECO:0000313" key="3">
    <source>
        <dbReference type="Proteomes" id="UP001196413"/>
    </source>
</evidence>